<dbReference type="PANTHER" id="PTHR43630">
    <property type="entry name" value="POLY-BETA-1,6-N-ACETYL-D-GLUCOSAMINE SYNTHASE"/>
    <property type="match status" value="1"/>
</dbReference>
<evidence type="ECO:0000259" key="5">
    <source>
        <dbReference type="Pfam" id="PF00535"/>
    </source>
</evidence>
<dbReference type="Gene3D" id="3.90.550.10">
    <property type="entry name" value="Spore Coat Polysaccharide Biosynthesis Protein SpsA, Chain A"/>
    <property type="match status" value="1"/>
</dbReference>
<sequence length="374" mass="43180">MGFILIAVLLGSAYLCLQLYYVYYWLKKPEVIVPAEFIPSLKITVVVVAHNEEESIESCIEGIVKQHYSQELFEIIVIDDRSSDGTVELIKKMQSPLVRIFQLTDYPEFIHPPAYKKSAIELAISMAQHDWIVLTDADCIPPAEWLRNIAYAQSITDAVFLAAPISYSSGHTMLEKMQEMEMSVLMLITAAGIRSGLHDMANGANMSFSKQAFLDVKGYEGNYQYASGDDMFLIEKMRYAFPDRIAFVKSGNAIVETLPKNDWSSLIKQRLRWAGKNKGLKNPVFRNIWFFIGCYHVSIIIALVSGIYKLSSWWPFFILIIVKWIVDSLIIYYSSNFFRTRLSFLDYFRMHIVYMFYILRIGWNLILGRKGDWY</sequence>
<keyword evidence="4" id="KW-0812">Transmembrane</keyword>
<evidence type="ECO:0000256" key="3">
    <source>
        <dbReference type="ARBA" id="ARBA00022679"/>
    </source>
</evidence>
<dbReference type="Proteomes" id="UP000808337">
    <property type="component" value="Unassembled WGS sequence"/>
</dbReference>
<evidence type="ECO:0000256" key="1">
    <source>
        <dbReference type="ARBA" id="ARBA00006739"/>
    </source>
</evidence>
<keyword evidence="4" id="KW-0472">Membrane</keyword>
<dbReference type="EMBL" id="JADKGY010000022">
    <property type="protein sequence ID" value="MBK9983640.1"/>
    <property type="molecule type" value="Genomic_DNA"/>
</dbReference>
<feature type="transmembrane region" description="Helical" evidence="4">
    <location>
        <begin position="347"/>
        <end position="366"/>
    </location>
</feature>
<gene>
    <name evidence="6" type="ORF">IPP15_14880</name>
</gene>
<evidence type="ECO:0000313" key="7">
    <source>
        <dbReference type="Proteomes" id="UP000808337"/>
    </source>
</evidence>
<dbReference type="InterPro" id="IPR001173">
    <property type="entry name" value="Glyco_trans_2-like"/>
</dbReference>
<accession>A0A9D7SUR5</accession>
<feature type="transmembrane region" description="Helical" evidence="4">
    <location>
        <begin position="6"/>
        <end position="26"/>
    </location>
</feature>
<comment type="similarity">
    <text evidence="1">Belongs to the glycosyltransferase 2 family.</text>
</comment>
<evidence type="ECO:0000256" key="4">
    <source>
        <dbReference type="SAM" id="Phobius"/>
    </source>
</evidence>
<proteinExistence type="inferred from homology"/>
<organism evidence="6 7">
    <name type="scientific">Candidatus Opimibacter skivensis</name>
    <dbReference type="NCBI Taxonomy" id="2982028"/>
    <lineage>
        <taxon>Bacteria</taxon>
        <taxon>Pseudomonadati</taxon>
        <taxon>Bacteroidota</taxon>
        <taxon>Saprospiria</taxon>
        <taxon>Saprospirales</taxon>
        <taxon>Saprospiraceae</taxon>
        <taxon>Candidatus Opimibacter</taxon>
    </lineage>
</organism>
<protein>
    <submittedName>
        <fullName evidence="6">Glycosyltransferase</fullName>
    </submittedName>
</protein>
<reference evidence="6 7" key="1">
    <citation type="submission" date="2020-10" db="EMBL/GenBank/DDBJ databases">
        <title>Connecting structure to function with the recovery of over 1000 high-quality activated sludge metagenome-assembled genomes encoding full-length rRNA genes using long-read sequencing.</title>
        <authorList>
            <person name="Singleton C.M."/>
            <person name="Petriglieri F."/>
            <person name="Kristensen J.M."/>
            <person name="Kirkegaard R.H."/>
            <person name="Michaelsen T.Y."/>
            <person name="Andersen M.H."/>
            <person name="Karst S.M."/>
            <person name="Dueholm M.S."/>
            <person name="Nielsen P.H."/>
            <person name="Albertsen M."/>
        </authorList>
    </citation>
    <scope>NUCLEOTIDE SEQUENCE [LARGE SCALE GENOMIC DNA]</scope>
    <source>
        <strain evidence="6">Ribe_18-Q3-R11-54_MAXAC.273</strain>
    </source>
</reference>
<evidence type="ECO:0000256" key="2">
    <source>
        <dbReference type="ARBA" id="ARBA00022676"/>
    </source>
</evidence>
<dbReference type="SUPFAM" id="SSF53448">
    <property type="entry name" value="Nucleotide-diphospho-sugar transferases"/>
    <property type="match status" value="1"/>
</dbReference>
<dbReference type="Pfam" id="PF00535">
    <property type="entry name" value="Glycos_transf_2"/>
    <property type="match status" value="1"/>
</dbReference>
<dbReference type="InterPro" id="IPR029044">
    <property type="entry name" value="Nucleotide-diphossugar_trans"/>
</dbReference>
<evidence type="ECO:0000313" key="6">
    <source>
        <dbReference type="EMBL" id="MBK9983640.1"/>
    </source>
</evidence>
<dbReference type="AlphaFoldDB" id="A0A9D7SUR5"/>
<name>A0A9D7SUR5_9BACT</name>
<dbReference type="PANTHER" id="PTHR43630:SF1">
    <property type="entry name" value="POLY-BETA-1,6-N-ACETYL-D-GLUCOSAMINE SYNTHASE"/>
    <property type="match status" value="1"/>
</dbReference>
<keyword evidence="2" id="KW-0328">Glycosyltransferase</keyword>
<keyword evidence="4" id="KW-1133">Transmembrane helix</keyword>
<keyword evidence="3" id="KW-0808">Transferase</keyword>
<dbReference type="GO" id="GO:0016757">
    <property type="term" value="F:glycosyltransferase activity"/>
    <property type="evidence" value="ECO:0007669"/>
    <property type="project" value="UniProtKB-KW"/>
</dbReference>
<feature type="transmembrane region" description="Helical" evidence="4">
    <location>
        <begin position="288"/>
        <end position="308"/>
    </location>
</feature>
<comment type="caution">
    <text evidence="6">The sequence shown here is derived from an EMBL/GenBank/DDBJ whole genome shotgun (WGS) entry which is preliminary data.</text>
</comment>
<feature type="transmembrane region" description="Helical" evidence="4">
    <location>
        <begin position="314"/>
        <end position="335"/>
    </location>
</feature>
<feature type="domain" description="Glycosyltransferase 2-like" evidence="5">
    <location>
        <begin position="44"/>
        <end position="180"/>
    </location>
</feature>